<name>A0A6V8LIM8_9ACTN</name>
<dbReference type="EMBL" id="BLPG01000001">
    <property type="protein sequence ID" value="GFJ95410.1"/>
    <property type="molecule type" value="Genomic_DNA"/>
</dbReference>
<gene>
    <name evidence="2" type="ORF">Prum_090520</name>
</gene>
<protein>
    <submittedName>
        <fullName evidence="2">Uncharacterized protein</fullName>
    </submittedName>
</protein>
<organism evidence="2 3">
    <name type="scientific">Phytohabitans rumicis</name>
    <dbReference type="NCBI Taxonomy" id="1076125"/>
    <lineage>
        <taxon>Bacteria</taxon>
        <taxon>Bacillati</taxon>
        <taxon>Actinomycetota</taxon>
        <taxon>Actinomycetes</taxon>
        <taxon>Micromonosporales</taxon>
        <taxon>Micromonosporaceae</taxon>
    </lineage>
</organism>
<dbReference type="AlphaFoldDB" id="A0A6V8LIM8"/>
<proteinExistence type="predicted"/>
<comment type="caution">
    <text evidence="2">The sequence shown here is derived from an EMBL/GenBank/DDBJ whole genome shotgun (WGS) entry which is preliminary data.</text>
</comment>
<dbReference type="Proteomes" id="UP000482960">
    <property type="component" value="Unassembled WGS sequence"/>
</dbReference>
<reference evidence="2 3" key="1">
    <citation type="submission" date="2020-03" db="EMBL/GenBank/DDBJ databases">
        <title>Whole genome shotgun sequence of Phytohabitans rumicis NBRC 108638.</title>
        <authorList>
            <person name="Komaki H."/>
            <person name="Tamura T."/>
        </authorList>
    </citation>
    <scope>NUCLEOTIDE SEQUENCE [LARGE SCALE GENOMIC DNA]</scope>
    <source>
        <strain evidence="2 3">NBRC 108638</strain>
    </source>
</reference>
<keyword evidence="3" id="KW-1185">Reference proteome</keyword>
<reference evidence="2 3" key="2">
    <citation type="submission" date="2020-03" db="EMBL/GenBank/DDBJ databases">
        <authorList>
            <person name="Ichikawa N."/>
            <person name="Kimura A."/>
            <person name="Kitahashi Y."/>
            <person name="Uohara A."/>
        </authorList>
    </citation>
    <scope>NUCLEOTIDE SEQUENCE [LARGE SCALE GENOMIC DNA]</scope>
    <source>
        <strain evidence="2 3">NBRC 108638</strain>
    </source>
</reference>
<dbReference type="RefSeq" id="WP_173082977.1">
    <property type="nucleotide sequence ID" value="NZ_BAABJB010000012.1"/>
</dbReference>
<sequence>MDEQHAEWVNGPTLDLSDRPVGRVPRQYVPPDASTPVPRMMRARPLSDMARTRVIPADRLVRGSRNRGQG</sequence>
<evidence type="ECO:0000256" key="1">
    <source>
        <dbReference type="SAM" id="MobiDB-lite"/>
    </source>
</evidence>
<evidence type="ECO:0000313" key="2">
    <source>
        <dbReference type="EMBL" id="GFJ95410.1"/>
    </source>
</evidence>
<accession>A0A6V8LIM8</accession>
<evidence type="ECO:0000313" key="3">
    <source>
        <dbReference type="Proteomes" id="UP000482960"/>
    </source>
</evidence>
<feature type="region of interest" description="Disordered" evidence="1">
    <location>
        <begin position="1"/>
        <end position="47"/>
    </location>
</feature>